<dbReference type="InterPro" id="IPR050339">
    <property type="entry name" value="CC_SR_Kinase"/>
</dbReference>
<dbReference type="InterPro" id="IPR000719">
    <property type="entry name" value="Prot_kinase_dom"/>
</dbReference>
<reference evidence="7" key="1">
    <citation type="submission" date="2021-04" db="EMBL/GenBank/DDBJ databases">
        <authorList>
            <person name="Yoon J."/>
        </authorList>
    </citation>
    <scope>NUCLEOTIDE SEQUENCE</scope>
    <source>
        <strain evidence="7">KMU-90</strain>
    </source>
</reference>
<dbReference type="Gene3D" id="3.30.200.20">
    <property type="entry name" value="Phosphorylase Kinase, domain 1"/>
    <property type="match status" value="1"/>
</dbReference>
<dbReference type="AlphaFoldDB" id="A0A8J7WD82"/>
<dbReference type="PROSITE" id="PS00109">
    <property type="entry name" value="PROTEIN_KINASE_TYR"/>
    <property type="match status" value="1"/>
</dbReference>
<feature type="region of interest" description="Disordered" evidence="5">
    <location>
        <begin position="1"/>
        <end position="79"/>
    </location>
</feature>
<dbReference type="PANTHER" id="PTHR11042">
    <property type="entry name" value="EUKARYOTIC TRANSLATION INITIATION FACTOR 2-ALPHA KINASE EIF2-ALPHA KINASE -RELATED"/>
    <property type="match status" value="1"/>
</dbReference>
<gene>
    <name evidence="7" type="ORF">KB874_05315</name>
</gene>
<dbReference type="Pfam" id="PF00069">
    <property type="entry name" value="Pkinase"/>
    <property type="match status" value="1"/>
</dbReference>
<dbReference type="Proteomes" id="UP000681356">
    <property type="component" value="Unassembled WGS sequence"/>
</dbReference>
<comment type="caution">
    <text evidence="7">The sequence shown here is derived from an EMBL/GenBank/DDBJ whole genome shotgun (WGS) entry which is preliminary data.</text>
</comment>
<dbReference type="GO" id="GO:0004672">
    <property type="term" value="F:protein kinase activity"/>
    <property type="evidence" value="ECO:0007669"/>
    <property type="project" value="InterPro"/>
</dbReference>
<dbReference type="PANTHER" id="PTHR11042:SF190">
    <property type="entry name" value="MITOSIS INHIBITOR PROTEIN KINASE MIK1"/>
    <property type="match status" value="1"/>
</dbReference>
<dbReference type="CDD" id="cd14014">
    <property type="entry name" value="STKc_PknB_like"/>
    <property type="match status" value="1"/>
</dbReference>
<evidence type="ECO:0000313" key="8">
    <source>
        <dbReference type="Proteomes" id="UP000681356"/>
    </source>
</evidence>
<dbReference type="RefSeq" id="WP_212535520.1">
    <property type="nucleotide sequence ID" value="NZ_JAGTUU010000002.1"/>
</dbReference>
<keyword evidence="2" id="KW-0547">Nucleotide-binding</keyword>
<dbReference type="InterPro" id="IPR008266">
    <property type="entry name" value="Tyr_kinase_AS"/>
</dbReference>
<evidence type="ECO:0000256" key="4">
    <source>
        <dbReference type="ARBA" id="ARBA00022840"/>
    </source>
</evidence>
<evidence type="ECO:0000256" key="2">
    <source>
        <dbReference type="ARBA" id="ARBA00022741"/>
    </source>
</evidence>
<dbReference type="GO" id="GO:0005737">
    <property type="term" value="C:cytoplasm"/>
    <property type="evidence" value="ECO:0007669"/>
    <property type="project" value="TreeGrafter"/>
</dbReference>
<keyword evidence="3 7" id="KW-0418">Kinase</keyword>
<dbReference type="GO" id="GO:0005524">
    <property type="term" value="F:ATP binding"/>
    <property type="evidence" value="ECO:0007669"/>
    <property type="project" value="UniProtKB-KW"/>
</dbReference>
<evidence type="ECO:0000256" key="1">
    <source>
        <dbReference type="ARBA" id="ARBA00022679"/>
    </source>
</evidence>
<keyword evidence="8" id="KW-1185">Reference proteome</keyword>
<accession>A0A8J7WD82</accession>
<keyword evidence="1" id="KW-0808">Transferase</keyword>
<evidence type="ECO:0000256" key="5">
    <source>
        <dbReference type="SAM" id="MobiDB-lite"/>
    </source>
</evidence>
<evidence type="ECO:0000256" key="3">
    <source>
        <dbReference type="ARBA" id="ARBA00022777"/>
    </source>
</evidence>
<keyword evidence="4" id="KW-0067">ATP-binding</keyword>
<dbReference type="EMBL" id="JAGTUU010000002">
    <property type="protein sequence ID" value="MBS0123546.1"/>
    <property type="molecule type" value="Genomic_DNA"/>
</dbReference>
<dbReference type="SUPFAM" id="SSF56112">
    <property type="entry name" value="Protein kinase-like (PK-like)"/>
    <property type="match status" value="1"/>
</dbReference>
<sequence length="697" mass="73527">MTGRNDRPDGDDDDRTLFVTQPGAAAPGDDDDRTTFVPMPPGDSADDDRTALGVPPPDPDVTLPPQATTAPPEPSMPEPPRAPVLGKLPAGTLINNNYEITEELNSGGMGEVYRGINIHGGPPVAIKAILQEKSADSEAAVLFKREAITLSHLADETIVRYYNYVHDRDLNRFFLVMEFIAGVPLKDHVAQTGPLSVEEVKTLIRRIAGGLAKAHGQQVFHRDLSPDNIMLPRGIVSEARIIDFGIAKSTVMEEGTMHGRFAGKLKYVAPEQLGHFGGTIGPATDIYGLALLICAAALGKPLDMGSSIAEAVDRRRAIPDLSALDPELRPLLSWMLEPDPADRPRNMDMVRRLVDHPEEIPEHYLGGWVPPAPALSPLDRGQTGTASLGGVTQTGASVTQTVQGLQLPGQVSRGTATGTQSGPTVVEVEDKAGSGGGLLRALVALFVLLMAGAGYYAWTMQGPGPAPAASQPVAGIPAPLTDTREGFLASFETGPCTYVTRVAAGPNVGVLEGYSANGADFAGLGAGYEERFGARPEVLRRAITPAQCAVLDFVRAIQGRGREGLSVYLEADRVASRERVSAQLGVPRTQAVWAILIDHNGRIANLTDRLSQPVGDRRNLPFSPVAPDDSPVPYLVLTVEADSPLPQTVLARNGADAASLLPNVLEDIASRSGSTVGASAALSFLLLSPNAPAGSDL</sequence>
<proteinExistence type="predicted"/>
<feature type="domain" description="Protein kinase" evidence="6">
    <location>
        <begin position="98"/>
        <end position="359"/>
    </location>
</feature>
<organism evidence="7 8">
    <name type="scientific">Thetidibacter halocola</name>
    <dbReference type="NCBI Taxonomy" id="2827239"/>
    <lineage>
        <taxon>Bacteria</taxon>
        <taxon>Pseudomonadati</taxon>
        <taxon>Pseudomonadota</taxon>
        <taxon>Alphaproteobacteria</taxon>
        <taxon>Rhodobacterales</taxon>
        <taxon>Roseobacteraceae</taxon>
        <taxon>Thetidibacter</taxon>
    </lineage>
</organism>
<dbReference type="InterPro" id="IPR011009">
    <property type="entry name" value="Kinase-like_dom_sf"/>
</dbReference>
<dbReference type="Gene3D" id="1.10.510.10">
    <property type="entry name" value="Transferase(Phosphotransferase) domain 1"/>
    <property type="match status" value="1"/>
</dbReference>
<evidence type="ECO:0000259" key="6">
    <source>
        <dbReference type="PROSITE" id="PS50011"/>
    </source>
</evidence>
<name>A0A8J7WD82_9RHOB</name>
<evidence type="ECO:0000313" key="7">
    <source>
        <dbReference type="EMBL" id="MBS0123546.1"/>
    </source>
</evidence>
<dbReference type="PROSITE" id="PS50011">
    <property type="entry name" value="PROTEIN_KINASE_DOM"/>
    <property type="match status" value="1"/>
</dbReference>
<protein>
    <submittedName>
        <fullName evidence="7">Protein kinase</fullName>
    </submittedName>
</protein>